<dbReference type="EMBL" id="LAZR01046401">
    <property type="protein sequence ID" value="KKK96615.1"/>
    <property type="molecule type" value="Genomic_DNA"/>
</dbReference>
<evidence type="ECO:0008006" key="2">
    <source>
        <dbReference type="Google" id="ProtNLM"/>
    </source>
</evidence>
<dbReference type="AlphaFoldDB" id="A0A0F9AEA8"/>
<reference evidence="1" key="1">
    <citation type="journal article" date="2015" name="Nature">
        <title>Complex archaea that bridge the gap between prokaryotes and eukaryotes.</title>
        <authorList>
            <person name="Spang A."/>
            <person name="Saw J.H."/>
            <person name="Jorgensen S.L."/>
            <person name="Zaremba-Niedzwiedzka K."/>
            <person name="Martijn J."/>
            <person name="Lind A.E."/>
            <person name="van Eijk R."/>
            <person name="Schleper C."/>
            <person name="Guy L."/>
            <person name="Ettema T.J."/>
        </authorList>
    </citation>
    <scope>NUCLEOTIDE SEQUENCE</scope>
</reference>
<evidence type="ECO:0000313" key="1">
    <source>
        <dbReference type="EMBL" id="KKK96615.1"/>
    </source>
</evidence>
<protein>
    <recommendedName>
        <fullName evidence="2">SET domain-containing protein</fullName>
    </recommendedName>
</protein>
<name>A0A0F9AEA8_9ZZZZ</name>
<feature type="non-terminal residue" evidence="1">
    <location>
        <position position="1"/>
    </location>
</feature>
<organism evidence="1">
    <name type="scientific">marine sediment metagenome</name>
    <dbReference type="NCBI Taxonomy" id="412755"/>
    <lineage>
        <taxon>unclassified sequences</taxon>
        <taxon>metagenomes</taxon>
        <taxon>ecological metagenomes</taxon>
    </lineage>
</organism>
<comment type="caution">
    <text evidence="1">The sequence shown here is derived from an EMBL/GenBank/DDBJ whole genome shotgun (WGS) entry which is preliminary data.</text>
</comment>
<accession>A0A0F9AEA8</accession>
<proteinExistence type="predicted"/>
<gene>
    <name evidence="1" type="ORF">LCGC14_2660990</name>
</gene>
<sequence length="156" mass="18230">AGDSPDAVMFIADENKITANEYRDIFWIDGVDSWHGTINHQWKWPYLDMTQVEISEKGVFMEPDFEDEWAPVFANLQVSYIGNVEILRVIYEGEELTLDYGIEYWQTKLEPIKPTWDLRKIDDPLAEKHLLDLFDTDPVLKELFQASTVLSNLFIN</sequence>